<reference evidence="1 2" key="1">
    <citation type="submission" date="2016-07" db="EMBL/GenBank/DDBJ databases">
        <authorList>
            <person name="Montgomery M.T."/>
            <person name="Pope W.H."/>
            <person name="Garlena R.A."/>
            <person name="Russell D.A."/>
            <person name="Jacobs-Sera D."/>
            <person name="Hendrix R.W."/>
            <person name="Hatfull G.F."/>
        </authorList>
    </citation>
    <scope>NUCLEOTIDE SEQUENCE [LARGE SCALE GENOMIC DNA]</scope>
</reference>
<organism evidence="1 2">
    <name type="scientific">Gordonia phage Terapin</name>
    <dbReference type="NCBI Taxonomy" id="1887654"/>
    <lineage>
        <taxon>Viruses</taxon>
        <taxon>Duplodnaviria</taxon>
        <taxon>Heunggongvirae</taxon>
        <taxon>Uroviricota</taxon>
        <taxon>Caudoviricetes</taxon>
        <taxon>Terapinvirus</taxon>
        <taxon>Terapinvirus terapin</taxon>
    </lineage>
</organism>
<keyword evidence="2" id="KW-1185">Reference proteome</keyword>
<protein>
    <submittedName>
        <fullName evidence="1">Uncharacterized protein</fullName>
    </submittedName>
</protein>
<dbReference type="Proteomes" id="UP000204083">
    <property type="component" value="Segment"/>
</dbReference>
<accession>A0A1B3B1L0</accession>
<name>A0A1B3B1L0_9CAUD</name>
<evidence type="ECO:0000313" key="2">
    <source>
        <dbReference type="Proteomes" id="UP000204083"/>
    </source>
</evidence>
<dbReference type="GeneID" id="29078357"/>
<evidence type="ECO:0000313" key="1">
    <source>
        <dbReference type="EMBL" id="AOE44902.1"/>
    </source>
</evidence>
<dbReference type="KEGG" id="vg:29078357"/>
<dbReference type="EMBL" id="KX557285">
    <property type="protein sequence ID" value="AOE44902.1"/>
    <property type="molecule type" value="Genomic_DNA"/>
</dbReference>
<gene>
    <name evidence="1" type="primary">90</name>
    <name evidence="1" type="ORF">SEA_TERAPIN_90</name>
</gene>
<dbReference type="RefSeq" id="YP_009277829.1">
    <property type="nucleotide sequence ID" value="NC_031001.1"/>
</dbReference>
<sequence>MSDDLLDEDMQLLQFVTTHAHSETEMPSVDLSDVEGPLVVVERRVYWLGRQDDVSQFGVDPLTDWTGLVMSHTDTARQRHQYMCMLIQTFTYNNDQDGAWNALEGAMREAGYLS</sequence>
<proteinExistence type="predicted"/>